<dbReference type="SUPFAM" id="SSF82171">
    <property type="entry name" value="DPP6 N-terminal domain-like"/>
    <property type="match status" value="1"/>
</dbReference>
<dbReference type="EMBL" id="JABBJJ010000032">
    <property type="protein sequence ID" value="NMO15118.1"/>
    <property type="molecule type" value="Genomic_DNA"/>
</dbReference>
<accession>A0A848LGJ8</accession>
<sequence length="895" mass="95367">MGSLAVCWFAGTGCSDAPDDVPASQEESGLSRSGLTVGTAELVHDVRPPWVNPPDIGSEPGGFFQAGNRFFFTASDLLHGRELWVSDGTQAGTRLVRDINLGAYASDPAQFTVMDGILYFTAHDGRSRRLWRSDGTPEGTRLVSEGGPVTEPETPHVVFNGALYFSGGESLEVGLWKTDGTAAGTVLVKDLAPSGYSNVWGLRNVNGTLYFLGYEEAHGTELWKSDGTEAGTVMVVDLTPGAESSSIDSQSVVELEGTLFFTMWTQSTEAQLWKTDGTAAGTVKVKSGIPGGPNFHPYGFQRLGGTLYFSAEDGASGRELWKTDGTEAGTVRVKDISPGSASSFPGGFVELDGALYFIADDHTTGQQLWKTDGTEAGTVRVTDFQEPRRLVADALVRLGSRVYFAVDGEWWLSPRELWSVGGTGSAPVQSFAWPHLNGSLSLYSSLVLGDTLYFTANDAIHGLELWKTDGTLPGTALVADLNAPGSGSAPEFMEDVGGTVFFSASTANGIELWKTDGTGAGTVRVKGGFSYYLNTARKVGSQLFFSPGNDRQLWKSDGTEAGTVRVKHIDSGEYYSPNVSNLTDVDGTLFFTATEDTSGTELWKSDGTEAGTVRVKDIWPGSQGSEPQQLVAVGGTLYFRAQDALHGLELWKSDGTEAGTRLVADLRPGGASSWPFNLTVMNGTLYFTADTEEAGMPVPALWKLDAAGGPPTRITVSSPLAQYYAAQELTAVGHTLFFIFDDWVAPELWKYDSLTGEASRVTLTSFSELFWLTAVGDEACFLGRTAQHGRELWCSDGTEAGTRLVKDILPGSGDGMEFAPPLGLEEGLVFFRASDGVHGSEPWVSDGTAAGTRMVGDIAPGPGTSTPGLFTRSGNAVFFTADDGTHGVEPWRLSL</sequence>
<proteinExistence type="predicted"/>
<comment type="caution">
    <text evidence="1">The sequence shown here is derived from an EMBL/GenBank/DDBJ whole genome shotgun (WGS) entry which is preliminary data.</text>
</comment>
<reference evidence="1 2" key="1">
    <citation type="submission" date="2020-04" db="EMBL/GenBank/DDBJ databases">
        <title>Draft genome of Pyxidicoccus fallax type strain.</title>
        <authorList>
            <person name="Whitworth D.E."/>
        </authorList>
    </citation>
    <scope>NUCLEOTIDE SEQUENCE [LARGE SCALE GENOMIC DNA]</scope>
    <source>
        <strain evidence="1 2">DSM 14698</strain>
    </source>
</reference>
<name>A0A848LGJ8_9BACT</name>
<organism evidence="1 2">
    <name type="scientific">Pyxidicoccus fallax</name>
    <dbReference type="NCBI Taxonomy" id="394095"/>
    <lineage>
        <taxon>Bacteria</taxon>
        <taxon>Pseudomonadati</taxon>
        <taxon>Myxococcota</taxon>
        <taxon>Myxococcia</taxon>
        <taxon>Myxococcales</taxon>
        <taxon>Cystobacterineae</taxon>
        <taxon>Myxococcaceae</taxon>
        <taxon>Pyxidicoccus</taxon>
    </lineage>
</organism>
<dbReference type="Proteomes" id="UP000518300">
    <property type="component" value="Unassembled WGS sequence"/>
</dbReference>
<dbReference type="AlphaFoldDB" id="A0A848LGJ8"/>
<dbReference type="NCBIfam" id="TIGR04534">
    <property type="entry name" value="ELWxxDGT_rpt"/>
    <property type="match status" value="6"/>
</dbReference>
<dbReference type="InterPro" id="IPR030916">
    <property type="entry name" value="ELWxxDGT_rpt"/>
</dbReference>
<evidence type="ECO:0000313" key="1">
    <source>
        <dbReference type="EMBL" id="NMO15118.1"/>
    </source>
</evidence>
<evidence type="ECO:0000313" key="2">
    <source>
        <dbReference type="Proteomes" id="UP000518300"/>
    </source>
</evidence>
<dbReference type="RefSeq" id="WP_169344413.1">
    <property type="nucleotide sequence ID" value="NZ_JABBJJ010000032.1"/>
</dbReference>
<evidence type="ECO:0008006" key="3">
    <source>
        <dbReference type="Google" id="ProtNLM"/>
    </source>
</evidence>
<protein>
    <recommendedName>
        <fullName evidence="3">Hyalin repeat protein</fullName>
    </recommendedName>
</protein>
<gene>
    <name evidence="1" type="ORF">HG543_09650</name>
</gene>
<keyword evidence="2" id="KW-1185">Reference proteome</keyword>
<dbReference type="SUPFAM" id="SSF63829">
    <property type="entry name" value="Calcium-dependent phosphotriesterase"/>
    <property type="match status" value="1"/>
</dbReference>